<dbReference type="AlphaFoldDB" id="A0A933GNK4"/>
<accession>A0A933GNK4</accession>
<dbReference type="EMBL" id="JACQWF010000434">
    <property type="protein sequence ID" value="MBI4596711.1"/>
    <property type="molecule type" value="Genomic_DNA"/>
</dbReference>
<sequence length="69" mass="7640">MLICHCFTPFIHDLIRGWLDPARATPAIDRAVPGMNGKRIATVPEAININPVMVRIFLNIMDAKVTVPS</sequence>
<evidence type="ECO:0000313" key="2">
    <source>
        <dbReference type="Proteomes" id="UP000772181"/>
    </source>
</evidence>
<comment type="caution">
    <text evidence="1">The sequence shown here is derived from an EMBL/GenBank/DDBJ whole genome shotgun (WGS) entry which is preliminary data.</text>
</comment>
<reference evidence="1" key="1">
    <citation type="submission" date="2020-07" db="EMBL/GenBank/DDBJ databases">
        <title>Huge and variable diversity of episymbiotic CPR bacteria and DPANN archaea in groundwater ecosystems.</title>
        <authorList>
            <person name="He C.Y."/>
            <person name="Keren R."/>
            <person name="Whittaker M."/>
            <person name="Farag I.F."/>
            <person name="Doudna J."/>
            <person name="Cate J.H.D."/>
            <person name="Banfield J.F."/>
        </authorList>
    </citation>
    <scope>NUCLEOTIDE SEQUENCE</scope>
    <source>
        <strain evidence="1">NC_groundwater_1482_Ag_S-0.65um_47_24</strain>
    </source>
</reference>
<dbReference type="Proteomes" id="UP000772181">
    <property type="component" value="Unassembled WGS sequence"/>
</dbReference>
<organism evidence="1 2">
    <name type="scientific">Tectimicrobiota bacterium</name>
    <dbReference type="NCBI Taxonomy" id="2528274"/>
    <lineage>
        <taxon>Bacteria</taxon>
        <taxon>Pseudomonadati</taxon>
        <taxon>Nitrospinota/Tectimicrobiota group</taxon>
        <taxon>Candidatus Tectimicrobiota</taxon>
    </lineage>
</organism>
<evidence type="ECO:0000313" key="1">
    <source>
        <dbReference type="EMBL" id="MBI4596711.1"/>
    </source>
</evidence>
<proteinExistence type="predicted"/>
<name>A0A933GNK4_UNCTE</name>
<protein>
    <submittedName>
        <fullName evidence="1">Uncharacterized protein</fullName>
    </submittedName>
</protein>
<gene>
    <name evidence="1" type="ORF">HY730_10125</name>
</gene>